<evidence type="ECO:0000259" key="2">
    <source>
        <dbReference type="Pfam" id="PF05699"/>
    </source>
</evidence>
<dbReference type="PANTHER" id="PTHR11926">
    <property type="entry name" value="GLUCOSYL/GLUCURONOSYL TRANSFERASES"/>
    <property type="match status" value="1"/>
</dbReference>
<dbReference type="OrthoDB" id="5835829at2759"/>
<dbReference type="GO" id="GO:0080043">
    <property type="term" value="F:quercetin 3-O-glucosyltransferase activity"/>
    <property type="evidence" value="ECO:0007669"/>
    <property type="project" value="TreeGrafter"/>
</dbReference>
<dbReference type="Pfam" id="PF05699">
    <property type="entry name" value="Dimer_Tnp_hAT"/>
    <property type="match status" value="1"/>
</dbReference>
<dbReference type="GO" id="GO:0080044">
    <property type="term" value="F:quercetin 7-O-glucosyltransferase activity"/>
    <property type="evidence" value="ECO:0007669"/>
    <property type="project" value="TreeGrafter"/>
</dbReference>
<sequence>MEMNQRPQTIPRVLIFPMPAQGHVSPMLKLAELLAMSGLHVTFLNSDHIHNRLIKYTDMETRFSKYPEFLFRTIWDGLEEDHPRTGESVWDIIFSMNEKTKPVLREMLVSGQLGSGDSPYVTYMITDGLFGGFTLDVAEELGIPCVHFRTTSSCCFWSYFFFPLLAQSGEIPITVASAERSFLKLKLLKSYLRSTMLQERLNGLALIAIENDVLETVKYEEMVDQFASKSVRRITFFK</sequence>
<dbReference type="SUPFAM" id="SSF53756">
    <property type="entry name" value="UDP-Glycosyltransferase/glycogen phosphorylase"/>
    <property type="match status" value="1"/>
</dbReference>
<dbReference type="Gramene" id="evm.model.ctgX47.2">
    <property type="protein sequence ID" value="cds.evm.model.ctgX47.2"/>
    <property type="gene ID" value="evm.TU.ctgX47.2"/>
</dbReference>
<evidence type="ECO:0000313" key="3">
    <source>
        <dbReference type="EnsemblPlants" id="cds.evm.model.ctgX47.2"/>
    </source>
</evidence>
<dbReference type="AlphaFoldDB" id="A0A803QSG2"/>
<dbReference type="PANTHER" id="PTHR11926:SF774">
    <property type="entry name" value="UDP-GLYCOSYLTRANSFERASE 85A1-RELATED"/>
    <property type="match status" value="1"/>
</dbReference>
<comment type="similarity">
    <text evidence="1">Belongs to the UDP-glycosyltransferase family.</text>
</comment>
<proteinExistence type="inferred from homology"/>
<dbReference type="EnsemblPlants" id="evm.model.ctgX47.2">
    <property type="protein sequence ID" value="cds.evm.model.ctgX47.2"/>
    <property type="gene ID" value="evm.TU.ctgX47.2"/>
</dbReference>
<dbReference type="Gene3D" id="3.40.50.2000">
    <property type="entry name" value="Glycogen Phosphorylase B"/>
    <property type="match status" value="1"/>
</dbReference>
<organism evidence="3 4">
    <name type="scientific">Cannabis sativa</name>
    <name type="common">Hemp</name>
    <name type="synonym">Marijuana</name>
    <dbReference type="NCBI Taxonomy" id="3483"/>
    <lineage>
        <taxon>Eukaryota</taxon>
        <taxon>Viridiplantae</taxon>
        <taxon>Streptophyta</taxon>
        <taxon>Embryophyta</taxon>
        <taxon>Tracheophyta</taxon>
        <taxon>Spermatophyta</taxon>
        <taxon>Magnoliopsida</taxon>
        <taxon>eudicotyledons</taxon>
        <taxon>Gunneridae</taxon>
        <taxon>Pentapetalae</taxon>
        <taxon>rosids</taxon>
        <taxon>fabids</taxon>
        <taxon>Rosales</taxon>
        <taxon>Cannabaceae</taxon>
        <taxon>Cannabis</taxon>
    </lineage>
</organism>
<dbReference type="Proteomes" id="UP000596661">
    <property type="component" value="Unassembled WGS sequence"/>
</dbReference>
<evidence type="ECO:0000256" key="1">
    <source>
        <dbReference type="ARBA" id="ARBA00009995"/>
    </source>
</evidence>
<keyword evidence="4" id="KW-1185">Reference proteome</keyword>
<feature type="domain" description="HAT C-terminal dimerisation" evidence="2">
    <location>
        <begin position="171"/>
        <end position="212"/>
    </location>
</feature>
<evidence type="ECO:0000313" key="4">
    <source>
        <dbReference type="Proteomes" id="UP000596661"/>
    </source>
</evidence>
<reference evidence="3" key="1">
    <citation type="submission" date="2021-03" db="UniProtKB">
        <authorList>
            <consortium name="EnsemblPlants"/>
        </authorList>
    </citation>
    <scope>IDENTIFICATION</scope>
</reference>
<name>A0A803QSG2_CANSA</name>
<protein>
    <recommendedName>
        <fullName evidence="2">HAT C-terminal dimerisation domain-containing protein</fullName>
    </recommendedName>
</protein>
<accession>A0A803QSG2</accession>
<dbReference type="InterPro" id="IPR008906">
    <property type="entry name" value="HATC_C_dom"/>
</dbReference>
<dbReference type="GO" id="GO:0046983">
    <property type="term" value="F:protein dimerization activity"/>
    <property type="evidence" value="ECO:0007669"/>
    <property type="project" value="InterPro"/>
</dbReference>